<dbReference type="SUPFAM" id="SSF56672">
    <property type="entry name" value="DNA/RNA polymerases"/>
    <property type="match status" value="1"/>
</dbReference>
<dbReference type="PANTHER" id="PTHR11439">
    <property type="entry name" value="GAG-POL-RELATED RETROTRANSPOSON"/>
    <property type="match status" value="1"/>
</dbReference>
<dbReference type="InterPro" id="IPR013103">
    <property type="entry name" value="RVT_2"/>
</dbReference>
<reference evidence="2" key="2">
    <citation type="submission" date="2022-01" db="EMBL/GenBank/DDBJ databases">
        <authorList>
            <person name="Yamashiro T."/>
            <person name="Shiraishi A."/>
            <person name="Satake H."/>
            <person name="Nakayama K."/>
        </authorList>
    </citation>
    <scope>NUCLEOTIDE SEQUENCE</scope>
</reference>
<dbReference type="CDD" id="cd09272">
    <property type="entry name" value="RNase_HI_RT_Ty1"/>
    <property type="match status" value="1"/>
</dbReference>
<name>A0ABQ4WWV1_9ASTR</name>
<reference evidence="2" key="1">
    <citation type="journal article" date="2022" name="Int. J. Mol. Sci.">
        <title>Draft Genome of Tanacetum Coccineum: Genomic Comparison of Closely Related Tanacetum-Family Plants.</title>
        <authorList>
            <person name="Yamashiro T."/>
            <person name="Shiraishi A."/>
            <person name="Nakayama K."/>
            <person name="Satake H."/>
        </authorList>
    </citation>
    <scope>NUCLEOTIDE SEQUENCE</scope>
</reference>
<dbReference type="Proteomes" id="UP001151760">
    <property type="component" value="Unassembled WGS sequence"/>
</dbReference>
<dbReference type="PANTHER" id="PTHR11439:SF509">
    <property type="entry name" value="RNA-DIRECTED DNA POLYMERASE"/>
    <property type="match status" value="1"/>
</dbReference>
<dbReference type="InterPro" id="IPR043502">
    <property type="entry name" value="DNA/RNA_pol_sf"/>
</dbReference>
<organism evidence="2 3">
    <name type="scientific">Tanacetum coccineum</name>
    <dbReference type="NCBI Taxonomy" id="301880"/>
    <lineage>
        <taxon>Eukaryota</taxon>
        <taxon>Viridiplantae</taxon>
        <taxon>Streptophyta</taxon>
        <taxon>Embryophyta</taxon>
        <taxon>Tracheophyta</taxon>
        <taxon>Spermatophyta</taxon>
        <taxon>Magnoliopsida</taxon>
        <taxon>eudicotyledons</taxon>
        <taxon>Gunneridae</taxon>
        <taxon>Pentapetalae</taxon>
        <taxon>asterids</taxon>
        <taxon>campanulids</taxon>
        <taxon>Asterales</taxon>
        <taxon>Asteraceae</taxon>
        <taxon>Asteroideae</taxon>
        <taxon>Anthemideae</taxon>
        <taxon>Anthemidinae</taxon>
        <taxon>Tanacetum</taxon>
    </lineage>
</organism>
<accession>A0ABQ4WWV1</accession>
<gene>
    <name evidence="2" type="ORF">Tco_0652170</name>
</gene>
<comment type="caution">
    <text evidence="2">The sequence shown here is derived from an EMBL/GenBank/DDBJ whole genome shotgun (WGS) entry which is preliminary data.</text>
</comment>
<evidence type="ECO:0000313" key="3">
    <source>
        <dbReference type="Proteomes" id="UP001151760"/>
    </source>
</evidence>
<keyword evidence="3" id="KW-1185">Reference proteome</keyword>
<sequence length="465" mass="53375">MCIHLSPKSHRIFRWTTRSSIRIKFRGNSNHDSFKQDDSLPQIMRMYNVRITDVVQTVIRNKARLVAKRLCSGKREVYVAQPEGFVDPDHPEKVYLLRKALYGLKQAPRAWYDELSNFLMSKGFTKGTIDPTLFKIKYEEDIYTCADYVDDHNFWIQNLNIQKRFEKLMHVDLNVLYGGDELFLGLQITSPQWVFLSIRHKYALDIMKKHNLGTIVTPIGKPLLSSKTNTKAPQGAFSDADHAGCLDTRKSTSGGIQFLGDKLVSWMSKKQNCTAMSSAEAEYVALSASCAQVMWMRTQLQDYGFNYNKIPLYCDSQSAIAISCNPVQHSRTKHIHTRYHFIKEQVENGFIGGSVRNLSYDNQNRRIYQGNPKLEIAVLRYDWRVMNMGIMPTKIELTLEQSQQGVSNDVLYIQSEDTLCIHNEHELEILPVVIIKQHYGQHGGYGTLNPIKIAQSTKTIYLESS</sequence>
<evidence type="ECO:0000313" key="2">
    <source>
        <dbReference type="EMBL" id="GJS57386.1"/>
    </source>
</evidence>
<dbReference type="Pfam" id="PF07727">
    <property type="entry name" value="RVT_2"/>
    <property type="match status" value="1"/>
</dbReference>
<feature type="domain" description="Reverse transcriptase Ty1/copia-type" evidence="1">
    <location>
        <begin position="75"/>
        <end position="214"/>
    </location>
</feature>
<proteinExistence type="predicted"/>
<dbReference type="EMBL" id="BQNB010009002">
    <property type="protein sequence ID" value="GJS57386.1"/>
    <property type="molecule type" value="Genomic_DNA"/>
</dbReference>
<protein>
    <submittedName>
        <fullName evidence="2">Retrovirus-related pol polyprotein from transposon TNT 1-94</fullName>
    </submittedName>
</protein>
<evidence type="ECO:0000259" key="1">
    <source>
        <dbReference type="Pfam" id="PF07727"/>
    </source>
</evidence>